<dbReference type="OrthoDB" id="9815192at2"/>
<dbReference type="Gene3D" id="1.10.287.310">
    <property type="match status" value="1"/>
</dbReference>
<reference evidence="7 8" key="1">
    <citation type="submission" date="2018-02" db="EMBL/GenBank/DDBJ databases">
        <title>Mycoplasma marinum and Mycoplasma todarodis sp. nov., moderately halophilic and psychrotolerant mycoplasmas isolated from cephalopods.</title>
        <authorList>
            <person name="Viver T."/>
        </authorList>
    </citation>
    <scope>NUCLEOTIDE SEQUENCE [LARGE SCALE GENOMIC DNA]</scope>
    <source>
        <strain evidence="7 8">PE</strain>
    </source>
</reference>
<keyword evidence="3 5" id="KW-0687">Ribonucleoprotein</keyword>
<dbReference type="AlphaFoldDB" id="A0A4R0XRU2"/>
<dbReference type="SUPFAM" id="SSF46561">
    <property type="entry name" value="Ribosomal protein L29 (L29p)"/>
    <property type="match status" value="1"/>
</dbReference>
<evidence type="ECO:0000256" key="5">
    <source>
        <dbReference type="HAMAP-Rule" id="MF_00374"/>
    </source>
</evidence>
<evidence type="ECO:0000313" key="8">
    <source>
        <dbReference type="Proteomes" id="UP000294192"/>
    </source>
</evidence>
<dbReference type="GO" id="GO:0006412">
    <property type="term" value="P:translation"/>
    <property type="evidence" value="ECO:0007669"/>
    <property type="project" value="UniProtKB-UniRule"/>
</dbReference>
<gene>
    <name evidence="5" type="primary">rpmC</name>
    <name evidence="7" type="ORF">C4B24_03000</name>
</gene>
<evidence type="ECO:0000256" key="1">
    <source>
        <dbReference type="ARBA" id="ARBA00009254"/>
    </source>
</evidence>
<evidence type="ECO:0000256" key="4">
    <source>
        <dbReference type="ARBA" id="ARBA00035204"/>
    </source>
</evidence>
<dbReference type="InterPro" id="IPR050063">
    <property type="entry name" value="Ribosomal_protein_uL29"/>
</dbReference>
<protein>
    <recommendedName>
        <fullName evidence="4 5">Large ribosomal subunit protein uL29</fullName>
    </recommendedName>
</protein>
<dbReference type="FunFam" id="1.10.287.310:FF:000001">
    <property type="entry name" value="50S ribosomal protein L29"/>
    <property type="match status" value="1"/>
</dbReference>
<evidence type="ECO:0000313" key="7">
    <source>
        <dbReference type="EMBL" id="TCG11140.1"/>
    </source>
</evidence>
<proteinExistence type="inferred from homology"/>
<dbReference type="PANTHER" id="PTHR10916">
    <property type="entry name" value="60S RIBOSOMAL PROTEIN L35/50S RIBOSOMAL PROTEIN L29"/>
    <property type="match status" value="1"/>
</dbReference>
<dbReference type="InterPro" id="IPR001854">
    <property type="entry name" value="Ribosomal_uL29"/>
</dbReference>
<comment type="caution">
    <text evidence="7">The sequence shown here is derived from an EMBL/GenBank/DDBJ whole genome shotgun (WGS) entry which is preliminary data.</text>
</comment>
<keyword evidence="8" id="KW-1185">Reference proteome</keyword>
<dbReference type="InterPro" id="IPR036049">
    <property type="entry name" value="Ribosomal_uL29_sf"/>
</dbReference>
<dbReference type="GO" id="GO:0003735">
    <property type="term" value="F:structural constituent of ribosome"/>
    <property type="evidence" value="ECO:0007669"/>
    <property type="project" value="InterPro"/>
</dbReference>
<organism evidence="7 8">
    <name type="scientific">Mycoplasma marinum</name>
    <dbReference type="NCBI Taxonomy" id="1937190"/>
    <lineage>
        <taxon>Bacteria</taxon>
        <taxon>Bacillati</taxon>
        <taxon>Mycoplasmatota</taxon>
        <taxon>Mollicutes</taxon>
        <taxon>Mycoplasmataceae</taxon>
        <taxon>Mycoplasma</taxon>
    </lineage>
</organism>
<dbReference type="PANTHER" id="PTHR10916:SF0">
    <property type="entry name" value="LARGE RIBOSOMAL SUBUNIT PROTEIN UL29C"/>
    <property type="match status" value="1"/>
</dbReference>
<comment type="similarity">
    <text evidence="1 5">Belongs to the universal ribosomal protein uL29 family.</text>
</comment>
<dbReference type="EMBL" id="PSZO01000012">
    <property type="protein sequence ID" value="TCG11140.1"/>
    <property type="molecule type" value="Genomic_DNA"/>
</dbReference>
<sequence length="67" mass="7693">MLMKELNSKSIEELQTLIEDLKAELFMLRFKNSTGQLDQSHKIELVKKDVARAFTALNAKKDVKEGK</sequence>
<dbReference type="CDD" id="cd00427">
    <property type="entry name" value="Ribosomal_L29_HIP"/>
    <property type="match status" value="1"/>
</dbReference>
<keyword evidence="2 5" id="KW-0689">Ribosomal protein</keyword>
<name>A0A4R0XRU2_9MOLU</name>
<dbReference type="HAMAP" id="MF_00374">
    <property type="entry name" value="Ribosomal_uL29"/>
    <property type="match status" value="1"/>
</dbReference>
<dbReference type="Proteomes" id="UP000294192">
    <property type="component" value="Unassembled WGS sequence"/>
</dbReference>
<evidence type="ECO:0000256" key="2">
    <source>
        <dbReference type="ARBA" id="ARBA00022980"/>
    </source>
</evidence>
<evidence type="ECO:0000256" key="3">
    <source>
        <dbReference type="ARBA" id="ARBA00023274"/>
    </source>
</evidence>
<keyword evidence="6" id="KW-0175">Coiled coil</keyword>
<dbReference type="GO" id="GO:0022625">
    <property type="term" value="C:cytosolic large ribosomal subunit"/>
    <property type="evidence" value="ECO:0007669"/>
    <property type="project" value="TreeGrafter"/>
</dbReference>
<dbReference type="Pfam" id="PF00831">
    <property type="entry name" value="Ribosomal_L29"/>
    <property type="match status" value="1"/>
</dbReference>
<feature type="coiled-coil region" evidence="6">
    <location>
        <begin position="4"/>
        <end position="31"/>
    </location>
</feature>
<accession>A0A4R0XRU2</accession>
<evidence type="ECO:0000256" key="6">
    <source>
        <dbReference type="SAM" id="Coils"/>
    </source>
</evidence>
<dbReference type="NCBIfam" id="TIGR00012">
    <property type="entry name" value="L29"/>
    <property type="match status" value="1"/>
</dbReference>